<sequence>MPPPLKSRPGGRGTLQSDMFKLEIVAFGRSKAQHHILPLMGGMCFDEVYILNPYEYLRPTNNKMTYWQK</sequence>
<proteinExistence type="predicted"/>
<reference evidence="1 2" key="1">
    <citation type="submission" date="2019-04" db="EMBL/GenBank/DDBJ databases">
        <title>Friends and foes A comparative genomics study of 23 Aspergillus species from section Flavi.</title>
        <authorList>
            <consortium name="DOE Joint Genome Institute"/>
            <person name="Kjaerbolling I."/>
            <person name="Vesth T."/>
            <person name="Frisvad J.C."/>
            <person name="Nybo J.L."/>
            <person name="Theobald S."/>
            <person name="Kildgaard S."/>
            <person name="Isbrandt T."/>
            <person name="Kuo A."/>
            <person name="Sato A."/>
            <person name="Lyhne E.K."/>
            <person name="Kogle M.E."/>
            <person name="Wiebenga A."/>
            <person name="Kun R.S."/>
            <person name="Lubbers R.J."/>
            <person name="Makela M.R."/>
            <person name="Barry K."/>
            <person name="Chovatia M."/>
            <person name="Clum A."/>
            <person name="Daum C."/>
            <person name="Haridas S."/>
            <person name="He G."/>
            <person name="LaButti K."/>
            <person name="Lipzen A."/>
            <person name="Mondo S."/>
            <person name="Riley R."/>
            <person name="Salamov A."/>
            <person name="Simmons B.A."/>
            <person name="Magnuson J.K."/>
            <person name="Henrissat B."/>
            <person name="Mortensen U.H."/>
            <person name="Larsen T.O."/>
            <person name="Devries R.P."/>
            <person name="Grigoriev I.V."/>
            <person name="Machida M."/>
            <person name="Baker S.E."/>
            <person name="Andersen M.R."/>
        </authorList>
    </citation>
    <scope>NUCLEOTIDE SEQUENCE [LARGE SCALE GENOMIC DNA]</scope>
    <source>
        <strain evidence="1 2">CBS 117626</strain>
    </source>
</reference>
<gene>
    <name evidence="1" type="ORF">BDV40DRAFT_282254</name>
</gene>
<protein>
    <submittedName>
        <fullName evidence="1">Uncharacterized protein</fullName>
    </submittedName>
</protein>
<evidence type="ECO:0000313" key="1">
    <source>
        <dbReference type="EMBL" id="KAE8156073.1"/>
    </source>
</evidence>
<accession>A0A5N6UBY2</accession>
<dbReference type="EMBL" id="ML738782">
    <property type="protein sequence ID" value="KAE8156073.1"/>
    <property type="molecule type" value="Genomic_DNA"/>
</dbReference>
<dbReference type="Proteomes" id="UP000326950">
    <property type="component" value="Unassembled WGS sequence"/>
</dbReference>
<organism evidence="1 2">
    <name type="scientific">Aspergillus tamarii</name>
    <dbReference type="NCBI Taxonomy" id="41984"/>
    <lineage>
        <taxon>Eukaryota</taxon>
        <taxon>Fungi</taxon>
        <taxon>Dikarya</taxon>
        <taxon>Ascomycota</taxon>
        <taxon>Pezizomycotina</taxon>
        <taxon>Eurotiomycetes</taxon>
        <taxon>Eurotiomycetidae</taxon>
        <taxon>Eurotiales</taxon>
        <taxon>Aspergillaceae</taxon>
        <taxon>Aspergillus</taxon>
        <taxon>Aspergillus subgen. Circumdati</taxon>
    </lineage>
</organism>
<keyword evidence="2" id="KW-1185">Reference proteome</keyword>
<name>A0A5N6UBY2_ASPTM</name>
<dbReference type="AlphaFoldDB" id="A0A5N6UBY2"/>
<evidence type="ECO:0000313" key="2">
    <source>
        <dbReference type="Proteomes" id="UP000326950"/>
    </source>
</evidence>